<dbReference type="InterPro" id="IPR036291">
    <property type="entry name" value="NAD(P)-bd_dom_sf"/>
</dbReference>
<dbReference type="PANTHER" id="PTHR47706:SF4">
    <property type="entry name" value="NMRA-LIKE DOMAIN-CONTAINING PROTEIN"/>
    <property type="match status" value="1"/>
</dbReference>
<name>W6ZJN1_COCMI</name>
<dbReference type="Proteomes" id="UP000054032">
    <property type="component" value="Unassembled WGS sequence"/>
</dbReference>
<keyword evidence="5" id="KW-1185">Reference proteome</keyword>
<evidence type="ECO:0008006" key="6">
    <source>
        <dbReference type="Google" id="ProtNLM"/>
    </source>
</evidence>
<keyword evidence="2" id="KW-0521">NADP</keyword>
<dbReference type="OrthoDB" id="10000533at2759"/>
<organism evidence="4 5">
    <name type="scientific">Bipolaris oryzae ATCC 44560</name>
    <dbReference type="NCBI Taxonomy" id="930090"/>
    <lineage>
        <taxon>Eukaryota</taxon>
        <taxon>Fungi</taxon>
        <taxon>Dikarya</taxon>
        <taxon>Ascomycota</taxon>
        <taxon>Pezizomycotina</taxon>
        <taxon>Dothideomycetes</taxon>
        <taxon>Pleosporomycetidae</taxon>
        <taxon>Pleosporales</taxon>
        <taxon>Pleosporineae</taxon>
        <taxon>Pleosporaceae</taxon>
        <taxon>Bipolaris</taxon>
    </lineage>
</organism>
<evidence type="ECO:0000256" key="3">
    <source>
        <dbReference type="ARBA" id="ARBA00023002"/>
    </source>
</evidence>
<evidence type="ECO:0000313" key="5">
    <source>
        <dbReference type="Proteomes" id="UP000054032"/>
    </source>
</evidence>
<dbReference type="HOGENOM" id="CLU_044876_0_0_1"/>
<accession>W6ZJN1</accession>
<reference evidence="4 5" key="1">
    <citation type="journal article" date="2013" name="PLoS Genet.">
        <title>Comparative genome structure, secondary metabolite, and effector coding capacity across Cochliobolus pathogens.</title>
        <authorList>
            <person name="Condon B.J."/>
            <person name="Leng Y."/>
            <person name="Wu D."/>
            <person name="Bushley K.E."/>
            <person name="Ohm R.A."/>
            <person name="Otillar R."/>
            <person name="Martin J."/>
            <person name="Schackwitz W."/>
            <person name="Grimwood J."/>
            <person name="MohdZainudin N."/>
            <person name="Xue C."/>
            <person name="Wang R."/>
            <person name="Manning V.A."/>
            <person name="Dhillon B."/>
            <person name="Tu Z.J."/>
            <person name="Steffenson B.J."/>
            <person name="Salamov A."/>
            <person name="Sun H."/>
            <person name="Lowry S."/>
            <person name="LaButti K."/>
            <person name="Han J."/>
            <person name="Copeland A."/>
            <person name="Lindquist E."/>
            <person name="Barry K."/>
            <person name="Schmutz J."/>
            <person name="Baker S.E."/>
            <person name="Ciuffetti L.M."/>
            <person name="Grigoriev I.V."/>
            <person name="Zhong S."/>
            <person name="Turgeon B.G."/>
        </authorList>
    </citation>
    <scope>NUCLEOTIDE SEQUENCE [LARGE SCALE GENOMIC DNA]</scope>
    <source>
        <strain evidence="4 5">ATCC 44560</strain>
    </source>
</reference>
<sequence length="361" mass="40541">MNFSLRRHMRPRRFFARREAKTILTRSLLGFDINMPPDGLMKKPVRLLYHRCCNSELIAVAGGTSGLGRAIIDALKSDGSYEVLVLSRRDNKIRVLNANNYSDVDQLQTLLDRNGIQAVISIFSGPLGSPGEPKLIEAAEHSSTTKRFIPSLFSGLPFTDEHSNNPFLASHVAEFAVIHPGIFMDYYVPLPTHVAVLPITVSLSAKYAAIPGSGNVPVSFRHTSSTGKYPSRLLAKPPGTWQKRYFILEDNRTWNVVVALAEKHMRVKFEVVYDSLEKTNMGEISQIPGIEVLYESFGGGGEARRFMMGWLAGYAQWMEKGHFWYQQGPLLSKEFNDVIEKLTFKKVWEIAGNESFVLRAT</sequence>
<dbReference type="GeneID" id="19122079"/>
<comment type="similarity">
    <text evidence="1">Belongs to the NmrA-type oxidoreductase family. Isoflavone reductase subfamily.</text>
</comment>
<keyword evidence="3" id="KW-0560">Oxidoreductase</keyword>
<dbReference type="PANTHER" id="PTHR47706">
    <property type="entry name" value="NMRA-LIKE FAMILY PROTEIN"/>
    <property type="match status" value="1"/>
</dbReference>
<dbReference type="eggNOG" id="ENOG502SHYH">
    <property type="taxonomic scope" value="Eukaryota"/>
</dbReference>
<dbReference type="EMBL" id="KI963924">
    <property type="protein sequence ID" value="EUC50245.1"/>
    <property type="molecule type" value="Genomic_DNA"/>
</dbReference>
<evidence type="ECO:0000313" key="4">
    <source>
        <dbReference type="EMBL" id="EUC50245.1"/>
    </source>
</evidence>
<evidence type="ECO:0000256" key="2">
    <source>
        <dbReference type="ARBA" id="ARBA00022857"/>
    </source>
</evidence>
<protein>
    <recommendedName>
        <fullName evidence="6">NmrA-like domain-containing protein</fullName>
    </recommendedName>
</protein>
<proteinExistence type="inferred from homology"/>
<dbReference type="AlphaFoldDB" id="W6ZJN1"/>
<dbReference type="RefSeq" id="XP_007683150.1">
    <property type="nucleotide sequence ID" value="XM_007684960.1"/>
</dbReference>
<gene>
    <name evidence="4" type="ORF">COCMIDRAFT_32342</name>
</gene>
<dbReference type="GO" id="GO:0016491">
    <property type="term" value="F:oxidoreductase activity"/>
    <property type="evidence" value="ECO:0007669"/>
    <property type="project" value="UniProtKB-KW"/>
</dbReference>
<dbReference type="InterPro" id="IPR051609">
    <property type="entry name" value="NmrA/Isoflavone_reductase-like"/>
</dbReference>
<dbReference type="KEGG" id="bor:COCMIDRAFT_32342"/>
<evidence type="ECO:0000256" key="1">
    <source>
        <dbReference type="ARBA" id="ARBA00005725"/>
    </source>
</evidence>
<dbReference type="Gene3D" id="3.40.50.720">
    <property type="entry name" value="NAD(P)-binding Rossmann-like Domain"/>
    <property type="match status" value="1"/>
</dbReference>
<dbReference type="SUPFAM" id="SSF51735">
    <property type="entry name" value="NAD(P)-binding Rossmann-fold domains"/>
    <property type="match status" value="1"/>
</dbReference>